<dbReference type="InterPro" id="IPR009081">
    <property type="entry name" value="PP-bd_ACP"/>
</dbReference>
<dbReference type="Proteomes" id="UP001597260">
    <property type="component" value="Unassembled WGS sequence"/>
</dbReference>
<evidence type="ECO:0000313" key="2">
    <source>
        <dbReference type="EMBL" id="MFD1322795.1"/>
    </source>
</evidence>
<dbReference type="PROSITE" id="PS50075">
    <property type="entry name" value="CARRIER"/>
    <property type="match status" value="1"/>
</dbReference>
<sequence>MEAPDAIGIQADDTPDAHVRSTVARELHDFISPALSGPIGPDEDFFALGLLNSLFAIELVVFVEQRFDIEVEVADLDLDHFRTISRLTDFVLAKTAGRAGIPA</sequence>
<gene>
    <name evidence="2" type="ORF">ACFQ4H_16995</name>
</gene>
<keyword evidence="3" id="KW-1185">Reference proteome</keyword>
<dbReference type="Pfam" id="PF00550">
    <property type="entry name" value="PP-binding"/>
    <property type="match status" value="1"/>
</dbReference>
<dbReference type="InterPro" id="IPR036736">
    <property type="entry name" value="ACP-like_sf"/>
</dbReference>
<accession>A0ABW3YFA7</accession>
<comment type="caution">
    <text evidence="2">The sequence shown here is derived from an EMBL/GenBank/DDBJ whole genome shotgun (WGS) entry which is preliminary data.</text>
</comment>
<name>A0ABW3YFA7_9ACTN</name>
<reference evidence="3" key="1">
    <citation type="journal article" date="2019" name="Int. J. Syst. Evol. Microbiol.">
        <title>The Global Catalogue of Microorganisms (GCM) 10K type strain sequencing project: providing services to taxonomists for standard genome sequencing and annotation.</title>
        <authorList>
            <consortium name="The Broad Institute Genomics Platform"/>
            <consortium name="The Broad Institute Genome Sequencing Center for Infectious Disease"/>
            <person name="Wu L."/>
            <person name="Ma J."/>
        </authorList>
    </citation>
    <scope>NUCLEOTIDE SEQUENCE [LARGE SCALE GENOMIC DNA]</scope>
    <source>
        <strain evidence="3">JCM 31037</strain>
    </source>
</reference>
<evidence type="ECO:0000259" key="1">
    <source>
        <dbReference type="PROSITE" id="PS50075"/>
    </source>
</evidence>
<dbReference type="SUPFAM" id="SSF47336">
    <property type="entry name" value="ACP-like"/>
    <property type="match status" value="1"/>
</dbReference>
<dbReference type="EMBL" id="JBHTMP010000024">
    <property type="protein sequence ID" value="MFD1322795.1"/>
    <property type="molecule type" value="Genomic_DNA"/>
</dbReference>
<evidence type="ECO:0000313" key="3">
    <source>
        <dbReference type="Proteomes" id="UP001597260"/>
    </source>
</evidence>
<proteinExistence type="predicted"/>
<protein>
    <submittedName>
        <fullName evidence="2">Acyl carrier protein</fullName>
    </submittedName>
</protein>
<organism evidence="2 3">
    <name type="scientific">Micromonospora sonneratiae</name>
    <dbReference type="NCBI Taxonomy" id="1184706"/>
    <lineage>
        <taxon>Bacteria</taxon>
        <taxon>Bacillati</taxon>
        <taxon>Actinomycetota</taxon>
        <taxon>Actinomycetes</taxon>
        <taxon>Micromonosporales</taxon>
        <taxon>Micromonosporaceae</taxon>
        <taxon>Micromonospora</taxon>
    </lineage>
</organism>
<feature type="domain" description="Carrier" evidence="1">
    <location>
        <begin position="17"/>
        <end position="95"/>
    </location>
</feature>
<dbReference type="RefSeq" id="WP_377571946.1">
    <property type="nucleotide sequence ID" value="NZ_JBHTMP010000024.1"/>
</dbReference>
<dbReference type="Gene3D" id="1.10.1200.10">
    <property type="entry name" value="ACP-like"/>
    <property type="match status" value="1"/>
</dbReference>